<accession>A0A835CJE4</accession>
<proteinExistence type="predicted"/>
<evidence type="ECO:0000256" key="1">
    <source>
        <dbReference type="SAM" id="MobiDB-lite"/>
    </source>
</evidence>
<dbReference type="AlphaFoldDB" id="A0A835CJE4"/>
<dbReference type="Proteomes" id="UP000634136">
    <property type="component" value="Unassembled WGS sequence"/>
</dbReference>
<organism evidence="2 3">
    <name type="scientific">Senna tora</name>
    <dbReference type="NCBI Taxonomy" id="362788"/>
    <lineage>
        <taxon>Eukaryota</taxon>
        <taxon>Viridiplantae</taxon>
        <taxon>Streptophyta</taxon>
        <taxon>Embryophyta</taxon>
        <taxon>Tracheophyta</taxon>
        <taxon>Spermatophyta</taxon>
        <taxon>Magnoliopsida</taxon>
        <taxon>eudicotyledons</taxon>
        <taxon>Gunneridae</taxon>
        <taxon>Pentapetalae</taxon>
        <taxon>rosids</taxon>
        <taxon>fabids</taxon>
        <taxon>Fabales</taxon>
        <taxon>Fabaceae</taxon>
        <taxon>Caesalpinioideae</taxon>
        <taxon>Cassia clade</taxon>
        <taxon>Senna</taxon>
    </lineage>
</organism>
<reference evidence="2" key="1">
    <citation type="submission" date="2020-09" db="EMBL/GenBank/DDBJ databases">
        <title>Genome-Enabled Discovery of Anthraquinone Biosynthesis in Senna tora.</title>
        <authorList>
            <person name="Kang S.-H."/>
            <person name="Pandey R.P."/>
            <person name="Lee C.-M."/>
            <person name="Sim J.-S."/>
            <person name="Jeong J.-T."/>
            <person name="Choi B.-S."/>
            <person name="Jung M."/>
            <person name="Ginzburg D."/>
            <person name="Zhao K."/>
            <person name="Won S.Y."/>
            <person name="Oh T.-J."/>
            <person name="Yu Y."/>
            <person name="Kim N.-H."/>
            <person name="Lee O.R."/>
            <person name="Lee T.-H."/>
            <person name="Bashyal P."/>
            <person name="Kim T.-S."/>
            <person name="Lee W.-H."/>
            <person name="Kawkins C."/>
            <person name="Kim C.-K."/>
            <person name="Kim J.S."/>
            <person name="Ahn B.O."/>
            <person name="Rhee S.Y."/>
            <person name="Sohng J.K."/>
        </authorList>
    </citation>
    <scope>NUCLEOTIDE SEQUENCE</scope>
    <source>
        <tissue evidence="2">Leaf</tissue>
    </source>
</reference>
<sequence length="34" mass="3817">MRGEGLAGRKTTGQDPKYMAPKSSTPKRRRRVTV</sequence>
<feature type="compositionally biased region" description="Basic residues" evidence="1">
    <location>
        <begin position="25"/>
        <end position="34"/>
    </location>
</feature>
<evidence type="ECO:0000313" key="3">
    <source>
        <dbReference type="Proteomes" id="UP000634136"/>
    </source>
</evidence>
<comment type="caution">
    <text evidence="2">The sequence shown here is derived from an EMBL/GenBank/DDBJ whole genome shotgun (WGS) entry which is preliminary data.</text>
</comment>
<keyword evidence="3" id="KW-1185">Reference proteome</keyword>
<dbReference type="EMBL" id="JAAIUW010000001">
    <property type="protein sequence ID" value="KAF7843466.1"/>
    <property type="molecule type" value="Genomic_DNA"/>
</dbReference>
<evidence type="ECO:0000313" key="2">
    <source>
        <dbReference type="EMBL" id="KAF7843466.1"/>
    </source>
</evidence>
<name>A0A835CJE4_9FABA</name>
<protein>
    <submittedName>
        <fullName evidence="2">Uncharacterized protein</fullName>
    </submittedName>
</protein>
<feature type="region of interest" description="Disordered" evidence="1">
    <location>
        <begin position="1"/>
        <end position="34"/>
    </location>
</feature>
<gene>
    <name evidence="2" type="ORF">G2W53_000371</name>
</gene>